<name>A0A1F4UQN5_UNCKA</name>
<proteinExistence type="predicted"/>
<sequence>MEDFLEKVLTKKEKYAKENIAIVPILHISSHGSEDGLGLTNGELMTWDWMKKELAKINSSLGDSLILCMSSCNGFTACSMFMEDYGKLFISQPPYFALIGSIEKPTWDQTIIGYLTFYHHISKELIPNKAVEAMRVASRHKEFHQTTGKMIKEMVIKVQRALNL</sequence>
<comment type="caution">
    <text evidence="1">The sequence shown here is derived from an EMBL/GenBank/DDBJ whole genome shotgun (WGS) entry which is preliminary data.</text>
</comment>
<evidence type="ECO:0000313" key="1">
    <source>
        <dbReference type="EMBL" id="OGC47110.1"/>
    </source>
</evidence>
<organism evidence="1 2">
    <name type="scientific">candidate division WWE3 bacterium RIFCSPHIGHO2_01_FULL_35_17</name>
    <dbReference type="NCBI Taxonomy" id="1802614"/>
    <lineage>
        <taxon>Bacteria</taxon>
        <taxon>Katanobacteria</taxon>
    </lineage>
</organism>
<gene>
    <name evidence="1" type="ORF">A2713_01980</name>
</gene>
<evidence type="ECO:0008006" key="3">
    <source>
        <dbReference type="Google" id="ProtNLM"/>
    </source>
</evidence>
<dbReference type="AlphaFoldDB" id="A0A1F4UQN5"/>
<accession>A0A1F4UQN5</accession>
<dbReference type="EMBL" id="MEUX01000022">
    <property type="protein sequence ID" value="OGC47110.1"/>
    <property type="molecule type" value="Genomic_DNA"/>
</dbReference>
<dbReference type="Proteomes" id="UP000176444">
    <property type="component" value="Unassembled WGS sequence"/>
</dbReference>
<protein>
    <recommendedName>
        <fullName evidence="3">CHAT domain-containing protein</fullName>
    </recommendedName>
</protein>
<reference evidence="1 2" key="1">
    <citation type="journal article" date="2016" name="Nat. Commun.">
        <title>Thousands of microbial genomes shed light on interconnected biogeochemical processes in an aquifer system.</title>
        <authorList>
            <person name="Anantharaman K."/>
            <person name="Brown C.T."/>
            <person name="Hug L.A."/>
            <person name="Sharon I."/>
            <person name="Castelle C.J."/>
            <person name="Probst A.J."/>
            <person name="Thomas B.C."/>
            <person name="Singh A."/>
            <person name="Wilkins M.J."/>
            <person name="Karaoz U."/>
            <person name="Brodie E.L."/>
            <person name="Williams K.H."/>
            <person name="Hubbard S.S."/>
            <person name="Banfield J.F."/>
        </authorList>
    </citation>
    <scope>NUCLEOTIDE SEQUENCE [LARGE SCALE GENOMIC DNA]</scope>
</reference>
<evidence type="ECO:0000313" key="2">
    <source>
        <dbReference type="Proteomes" id="UP000176444"/>
    </source>
</evidence>